<name>A0A6A5UHN2_9PLEO</name>
<dbReference type="GO" id="GO:0003676">
    <property type="term" value="F:nucleic acid binding"/>
    <property type="evidence" value="ECO:0007669"/>
    <property type="project" value="InterPro"/>
</dbReference>
<accession>A0A6A5UHN2</accession>
<dbReference type="InterPro" id="IPR036397">
    <property type="entry name" value="RNaseH_sf"/>
</dbReference>
<reference evidence="2" key="1">
    <citation type="journal article" date="2020" name="Stud. Mycol.">
        <title>101 Dothideomycetes genomes: a test case for predicting lifestyles and emergence of pathogens.</title>
        <authorList>
            <person name="Haridas S."/>
            <person name="Albert R."/>
            <person name="Binder M."/>
            <person name="Bloem J."/>
            <person name="Labutti K."/>
            <person name="Salamov A."/>
            <person name="Andreopoulos B."/>
            <person name="Baker S."/>
            <person name="Barry K."/>
            <person name="Bills G."/>
            <person name="Bluhm B."/>
            <person name="Cannon C."/>
            <person name="Castanera R."/>
            <person name="Culley D."/>
            <person name="Daum C."/>
            <person name="Ezra D."/>
            <person name="Gonzalez J."/>
            <person name="Henrissat B."/>
            <person name="Kuo A."/>
            <person name="Liang C."/>
            <person name="Lipzen A."/>
            <person name="Lutzoni F."/>
            <person name="Magnuson J."/>
            <person name="Mondo S."/>
            <person name="Nolan M."/>
            <person name="Ohm R."/>
            <person name="Pangilinan J."/>
            <person name="Park H.-J."/>
            <person name="Ramirez L."/>
            <person name="Alfaro M."/>
            <person name="Sun H."/>
            <person name="Tritt A."/>
            <person name="Yoshinaga Y."/>
            <person name="Zwiers L.-H."/>
            <person name="Turgeon B."/>
            <person name="Goodwin S."/>
            <person name="Spatafora J."/>
            <person name="Crous P."/>
            <person name="Grigoriev I."/>
        </authorList>
    </citation>
    <scope>NUCLEOTIDE SEQUENCE</scope>
    <source>
        <strain evidence="2">CBS 675.92</strain>
    </source>
</reference>
<organism evidence="2 3">
    <name type="scientific">Byssothecium circinans</name>
    <dbReference type="NCBI Taxonomy" id="147558"/>
    <lineage>
        <taxon>Eukaryota</taxon>
        <taxon>Fungi</taxon>
        <taxon>Dikarya</taxon>
        <taxon>Ascomycota</taxon>
        <taxon>Pezizomycotina</taxon>
        <taxon>Dothideomycetes</taxon>
        <taxon>Pleosporomycetidae</taxon>
        <taxon>Pleosporales</taxon>
        <taxon>Massarineae</taxon>
        <taxon>Massarinaceae</taxon>
        <taxon>Byssothecium</taxon>
    </lineage>
</organism>
<proteinExistence type="predicted"/>
<dbReference type="Proteomes" id="UP000800035">
    <property type="component" value="Unassembled WGS sequence"/>
</dbReference>
<dbReference type="Pfam" id="PF13358">
    <property type="entry name" value="DDE_3"/>
    <property type="match status" value="1"/>
</dbReference>
<feature type="domain" description="Tc1-like transposase DDE" evidence="1">
    <location>
        <begin position="3"/>
        <end position="88"/>
    </location>
</feature>
<dbReference type="InterPro" id="IPR038717">
    <property type="entry name" value="Tc1-like_DDE_dom"/>
</dbReference>
<dbReference type="AlphaFoldDB" id="A0A6A5UHN2"/>
<keyword evidence="3" id="KW-1185">Reference proteome</keyword>
<dbReference type="Gene3D" id="3.30.420.10">
    <property type="entry name" value="Ribonuclease H-like superfamily/Ribonuclease H"/>
    <property type="match status" value="1"/>
</dbReference>
<protein>
    <recommendedName>
        <fullName evidence="1">Tc1-like transposase DDE domain-containing protein</fullName>
    </recommendedName>
</protein>
<evidence type="ECO:0000313" key="2">
    <source>
        <dbReference type="EMBL" id="KAF1963469.1"/>
    </source>
</evidence>
<dbReference type="OrthoDB" id="5410741at2759"/>
<evidence type="ECO:0000313" key="3">
    <source>
        <dbReference type="Proteomes" id="UP000800035"/>
    </source>
</evidence>
<dbReference type="EMBL" id="ML976977">
    <property type="protein sequence ID" value="KAF1963469.1"/>
    <property type="molecule type" value="Genomic_DNA"/>
</dbReference>
<gene>
    <name evidence="2" type="ORF">CC80DRAFT_6127</name>
</gene>
<sequence length="157" mass="18282">MTQKYYARNVLPTYIEAINQARLQDARGWILQEDNDPSHGTRSVDNDPNNLRNSSWIDTIVHPAQSPDLNPQEGCWNILKQRTKRRLWRPKTHPSELSEGEQPEEAWDGTLKHLKRILTQEWDKITLQEIRTFIAEMPARCNAVIAVGGERIRSDVW</sequence>
<evidence type="ECO:0000259" key="1">
    <source>
        <dbReference type="Pfam" id="PF13358"/>
    </source>
</evidence>